<reference evidence="2" key="1">
    <citation type="submission" date="2021-04" db="EMBL/GenBank/DDBJ databases">
        <title>Genome based classification of Actinospica acidithermotolerans sp. nov., an actinobacterium isolated from an Indonesian hot spring.</title>
        <authorList>
            <person name="Kusuma A.B."/>
            <person name="Putra K.E."/>
            <person name="Nafisah S."/>
            <person name="Loh J."/>
            <person name="Nouioui I."/>
            <person name="Goodfellow M."/>
        </authorList>
    </citation>
    <scope>NUCLEOTIDE SEQUENCE</scope>
    <source>
        <strain evidence="2">CSCA 57</strain>
    </source>
</reference>
<comment type="caution">
    <text evidence="2">The sequence shown here is derived from an EMBL/GenBank/DDBJ whole genome shotgun (WGS) entry which is preliminary data.</text>
</comment>
<dbReference type="AlphaFoldDB" id="A0A941ET55"/>
<gene>
    <name evidence="2" type="ORF">KDL01_08860</name>
</gene>
<dbReference type="EMBL" id="JAGSOG010000028">
    <property type="protein sequence ID" value="MBR7833374.1"/>
    <property type="molecule type" value="Genomic_DNA"/>
</dbReference>
<dbReference type="InterPro" id="IPR036388">
    <property type="entry name" value="WH-like_DNA-bd_sf"/>
</dbReference>
<evidence type="ECO:0000313" key="2">
    <source>
        <dbReference type="EMBL" id="MBR7833374.1"/>
    </source>
</evidence>
<dbReference type="InterPro" id="IPR011991">
    <property type="entry name" value="ArsR-like_HTH"/>
</dbReference>
<dbReference type="SUPFAM" id="SSF46785">
    <property type="entry name" value="Winged helix' DNA-binding domain"/>
    <property type="match status" value="1"/>
</dbReference>
<sequence>MSTDPQALRALAHPLRWTLMDVLEREGSATATRCAELTGESVASCAYHLGILAKYGYVEASPDRSGREKPWQLTGQEQRIGGDDLDLDGELAAEAAVEAFLEHEFGRIRQRARQRSRLTPEWREASCVLGSSMWLTAEEMREIKTQLTEIAYRYAARDADASLRPEGAQHVRLFSATTVAVPPSGEGAI</sequence>
<feature type="domain" description="HTH arsR-type" evidence="1">
    <location>
        <begin position="6"/>
        <end position="89"/>
    </location>
</feature>
<dbReference type="InterPro" id="IPR001845">
    <property type="entry name" value="HTH_ArsR_DNA-bd_dom"/>
</dbReference>
<dbReference type="Proteomes" id="UP000675781">
    <property type="component" value="Unassembled WGS sequence"/>
</dbReference>
<dbReference type="Gene3D" id="1.10.10.10">
    <property type="entry name" value="Winged helix-like DNA-binding domain superfamily/Winged helix DNA-binding domain"/>
    <property type="match status" value="1"/>
</dbReference>
<accession>A0A941ET55</accession>
<evidence type="ECO:0000259" key="1">
    <source>
        <dbReference type="SMART" id="SM00418"/>
    </source>
</evidence>
<dbReference type="CDD" id="cd00090">
    <property type="entry name" value="HTH_ARSR"/>
    <property type="match status" value="1"/>
</dbReference>
<proteinExistence type="predicted"/>
<organism evidence="2 3">
    <name type="scientific">Actinospica durhamensis</name>
    <dbReference type="NCBI Taxonomy" id="1508375"/>
    <lineage>
        <taxon>Bacteria</taxon>
        <taxon>Bacillati</taxon>
        <taxon>Actinomycetota</taxon>
        <taxon>Actinomycetes</taxon>
        <taxon>Catenulisporales</taxon>
        <taxon>Actinospicaceae</taxon>
        <taxon>Actinospica</taxon>
    </lineage>
</organism>
<keyword evidence="3" id="KW-1185">Reference proteome</keyword>
<dbReference type="SMART" id="SM00418">
    <property type="entry name" value="HTH_ARSR"/>
    <property type="match status" value="1"/>
</dbReference>
<dbReference type="InterPro" id="IPR036390">
    <property type="entry name" value="WH_DNA-bd_sf"/>
</dbReference>
<evidence type="ECO:0000313" key="3">
    <source>
        <dbReference type="Proteomes" id="UP000675781"/>
    </source>
</evidence>
<dbReference type="RefSeq" id="WP_212527894.1">
    <property type="nucleotide sequence ID" value="NZ_JAGSOG010000028.1"/>
</dbReference>
<name>A0A941ET55_9ACTN</name>
<protein>
    <submittedName>
        <fullName evidence="2">Helix-turn-helix transcriptional regulator</fullName>
    </submittedName>
</protein>
<dbReference type="GO" id="GO:0003700">
    <property type="term" value="F:DNA-binding transcription factor activity"/>
    <property type="evidence" value="ECO:0007669"/>
    <property type="project" value="InterPro"/>
</dbReference>